<reference evidence="10 11" key="1">
    <citation type="submission" date="2013-10" db="EMBL/GenBank/DDBJ databases">
        <title>The Genome Sequence of Enterococcus cecorum DSM 20682 (= ATCC 43198) (Illumina assembly).</title>
        <authorList>
            <consortium name="The Broad Institute Genomics Platform"/>
            <consortium name="The Broad Institute Genome Sequencing Center for Infectious Disease"/>
            <person name="Earl A."/>
            <person name="Russ C."/>
            <person name="Gilmore M."/>
            <person name="Surin D."/>
            <person name="Walker B."/>
            <person name="Young S."/>
            <person name="Zeng Q."/>
            <person name="Gargeya S."/>
            <person name="Fitzgerald M."/>
            <person name="Haas B."/>
            <person name="Abouelleil A."/>
            <person name="Allen A.W."/>
            <person name="Alvarado L."/>
            <person name="Arachchi H.M."/>
            <person name="Berlin A.M."/>
            <person name="Chapman S.B."/>
            <person name="Gainer-Dewar J."/>
            <person name="Goldberg J."/>
            <person name="Griggs A."/>
            <person name="Gujja S."/>
            <person name="Hansen M."/>
            <person name="Howarth C."/>
            <person name="Imamovic A."/>
            <person name="Ireland A."/>
            <person name="Larimer J."/>
            <person name="McCowan C."/>
            <person name="Murphy C."/>
            <person name="Pearson M."/>
            <person name="Poon T.W."/>
            <person name="Priest M."/>
            <person name="Roberts A."/>
            <person name="Saif S."/>
            <person name="Shea T."/>
            <person name="Sisk P."/>
            <person name="Sykes S."/>
            <person name="Wortman J."/>
            <person name="Nusbaum C."/>
            <person name="Birren B."/>
        </authorList>
    </citation>
    <scope>NUCLEOTIDE SEQUENCE [LARGE SCALE GENOMIC DNA]</scope>
    <source>
        <strain evidence="10 11">ATCC 43198</strain>
    </source>
</reference>
<evidence type="ECO:0000256" key="4">
    <source>
        <dbReference type="ARBA" id="ARBA00022597"/>
    </source>
</evidence>
<gene>
    <name evidence="10" type="ORF">OMO_01642</name>
</gene>
<keyword evidence="11" id="KW-1185">Reference proteome</keyword>
<evidence type="ECO:0000256" key="2">
    <source>
        <dbReference type="ARBA" id="ARBA00022448"/>
    </source>
</evidence>
<dbReference type="InterPro" id="IPR004703">
    <property type="entry name" value="PTS_sugar-sp_permease"/>
</dbReference>
<dbReference type="GO" id="GO:0005886">
    <property type="term" value="C:plasma membrane"/>
    <property type="evidence" value="ECO:0007669"/>
    <property type="project" value="UniProtKB-SubCell"/>
</dbReference>
<keyword evidence="7 9" id="KW-1133">Transmembrane helix</keyword>
<dbReference type="GO" id="GO:0015577">
    <property type="term" value="F:galactitol transmembrane transporter activity"/>
    <property type="evidence" value="ECO:0007669"/>
    <property type="project" value="InterPro"/>
</dbReference>
<dbReference type="Pfam" id="PF03611">
    <property type="entry name" value="EIIC-GAT"/>
    <property type="match status" value="1"/>
</dbReference>
<keyword evidence="4" id="KW-0762">Sugar transport</keyword>
<protein>
    <submittedName>
        <fullName evidence="10">Uncharacterized protein</fullName>
    </submittedName>
</protein>
<sequence>MKFIMDIFNFFIAAGPTVMLPVIITIIGLIFGLKISKAFKSGLTLGIGFAGIKLILDFMTTNVGRILRTFKIKKNVEVTDNGKIII</sequence>
<comment type="caution">
    <text evidence="10">The sequence shown here is derived from an EMBL/GenBank/DDBJ whole genome shotgun (WGS) entry which is preliminary data.</text>
</comment>
<evidence type="ECO:0000313" key="10">
    <source>
        <dbReference type="EMBL" id="ESK61579.1"/>
    </source>
</evidence>
<evidence type="ECO:0000256" key="6">
    <source>
        <dbReference type="ARBA" id="ARBA00022692"/>
    </source>
</evidence>
<dbReference type="EMBL" id="AHYS01000006">
    <property type="protein sequence ID" value="ESK61579.1"/>
    <property type="molecule type" value="Genomic_DNA"/>
</dbReference>
<name>S1QY60_9ENTE</name>
<dbReference type="Proteomes" id="UP000017415">
    <property type="component" value="Unassembled WGS sequence"/>
</dbReference>
<keyword evidence="8 9" id="KW-0472">Membrane</keyword>
<feature type="transmembrane region" description="Helical" evidence="9">
    <location>
        <begin position="7"/>
        <end position="31"/>
    </location>
</feature>
<keyword evidence="5" id="KW-0598">Phosphotransferase system</keyword>
<evidence type="ECO:0000256" key="9">
    <source>
        <dbReference type="SAM" id="Phobius"/>
    </source>
</evidence>
<evidence type="ECO:0000256" key="5">
    <source>
        <dbReference type="ARBA" id="ARBA00022683"/>
    </source>
</evidence>
<dbReference type="eggNOG" id="COG3775">
    <property type="taxonomic scope" value="Bacteria"/>
</dbReference>
<dbReference type="HOGENOM" id="CLU_188467_0_0_9"/>
<keyword evidence="6 9" id="KW-0812">Transmembrane</keyword>
<dbReference type="InterPro" id="IPR013853">
    <property type="entry name" value="EIIC-GAT"/>
</dbReference>
<dbReference type="PANTHER" id="PTHR37324">
    <property type="entry name" value="PTS SYSTEM GALACTITOL-SPECIFIC EIIC COMPONENT"/>
    <property type="match status" value="1"/>
</dbReference>
<dbReference type="PATRIC" id="fig|1121864.4.peg.415"/>
<feature type="transmembrane region" description="Helical" evidence="9">
    <location>
        <begin position="43"/>
        <end position="64"/>
    </location>
</feature>
<proteinExistence type="predicted"/>
<keyword evidence="3" id="KW-1003">Cell membrane</keyword>
<evidence type="ECO:0000256" key="3">
    <source>
        <dbReference type="ARBA" id="ARBA00022475"/>
    </source>
</evidence>
<dbReference type="AlphaFoldDB" id="S1QY60"/>
<accession>S1QY60</accession>
<dbReference type="OrthoDB" id="9787936at2"/>
<evidence type="ECO:0000313" key="11">
    <source>
        <dbReference type="Proteomes" id="UP000017415"/>
    </source>
</evidence>
<keyword evidence="2" id="KW-0813">Transport</keyword>
<dbReference type="PANTHER" id="PTHR37324:SF2">
    <property type="entry name" value="PTS SYSTEM GALACTITOL-SPECIFIC EIIC COMPONENT"/>
    <property type="match status" value="1"/>
</dbReference>
<dbReference type="GO" id="GO:0009401">
    <property type="term" value="P:phosphoenolpyruvate-dependent sugar phosphotransferase system"/>
    <property type="evidence" value="ECO:0007669"/>
    <property type="project" value="UniProtKB-KW"/>
</dbReference>
<organism evidence="10 11">
    <name type="scientific">Enterococcus cecorum DSM 20682 = ATCC 43198</name>
    <dbReference type="NCBI Taxonomy" id="1121864"/>
    <lineage>
        <taxon>Bacteria</taxon>
        <taxon>Bacillati</taxon>
        <taxon>Bacillota</taxon>
        <taxon>Bacilli</taxon>
        <taxon>Lactobacillales</taxon>
        <taxon>Enterococcaceae</taxon>
        <taxon>Enterococcus</taxon>
    </lineage>
</organism>
<evidence type="ECO:0000256" key="1">
    <source>
        <dbReference type="ARBA" id="ARBA00004651"/>
    </source>
</evidence>
<comment type="subcellular location">
    <subcellularLocation>
        <location evidence="1">Cell membrane</location>
        <topology evidence="1">Multi-pass membrane protein</topology>
    </subcellularLocation>
</comment>
<evidence type="ECO:0000256" key="7">
    <source>
        <dbReference type="ARBA" id="ARBA00022989"/>
    </source>
</evidence>
<evidence type="ECO:0000256" key="8">
    <source>
        <dbReference type="ARBA" id="ARBA00023136"/>
    </source>
</evidence>